<dbReference type="InterPro" id="IPR011050">
    <property type="entry name" value="Pectin_lyase_fold/virulence"/>
</dbReference>
<dbReference type="Pfam" id="PF13229">
    <property type="entry name" value="Beta_helix"/>
    <property type="match status" value="2"/>
</dbReference>
<keyword evidence="3" id="KW-0456">Lyase</keyword>
<accession>A0A517P8W2</accession>
<evidence type="ECO:0000256" key="1">
    <source>
        <dbReference type="SAM" id="SignalP"/>
    </source>
</evidence>
<gene>
    <name evidence="3" type="ORF">CA12_19150</name>
</gene>
<dbReference type="InterPro" id="IPR059226">
    <property type="entry name" value="Choice_anch_Q_dom"/>
</dbReference>
<feature type="domain" description="Right handed beta helix" evidence="2">
    <location>
        <begin position="723"/>
        <end position="865"/>
    </location>
</feature>
<protein>
    <submittedName>
        <fullName evidence="3">Pectate lyase superfamily protein</fullName>
    </submittedName>
</protein>
<dbReference type="AlphaFoldDB" id="A0A517P8W2"/>
<evidence type="ECO:0000313" key="3">
    <source>
        <dbReference type="EMBL" id="QDT15820.1"/>
    </source>
</evidence>
<organism evidence="3 4">
    <name type="scientific">Alienimonas californiensis</name>
    <dbReference type="NCBI Taxonomy" id="2527989"/>
    <lineage>
        <taxon>Bacteria</taxon>
        <taxon>Pseudomonadati</taxon>
        <taxon>Planctomycetota</taxon>
        <taxon>Planctomycetia</taxon>
        <taxon>Planctomycetales</taxon>
        <taxon>Planctomycetaceae</taxon>
        <taxon>Alienimonas</taxon>
    </lineage>
</organism>
<sequence precursor="true">MLIDRVMPRLVLPLAAAALLALSVPAGATNYYVRTSGNDNPADPSSGGKSASKAYRTMQRAANVAVAGDTVYVGAGTYSESVIGMSDGTSAAPLTWIADTSGVHTGDAGPVRVRPANGGSFAVRLMDENYIQFHGFAFNSNPNAAGADGVLIQNSHNLLFNGCTFHGFAAGVNASNGAFNVSNGTFSSCRSAVKAIAGSAVGMSDCNVVVPVDGSYSSGIDSRASALKVLRCTITGGTHGIYHVNGTGCSVTDSTVSGATSTGLWIEGGTKVVDGCEIVGGQYGLYLPKSAGSDPDVRNSVIRDGVVGIYAGWQYLILRDLTFSGHSDAAIRVETSIPAFVLGSEDTISVTNCRYGVAWNGNPSVAQSLTVLLQNWTDNVDHFYARDVETVIARDLTLSNAHAGLLVVDGAQVTVTGCTFADSVPTGSWRDEAAVYAQAATVTVTDCTIDRWSFGVHLIGATTLDLQRLTVRDSSHYAICLQDAVWNWEAADAIVLTDNWTGVYAKDCQVTIDGGAPGVTVDGAVGTGRGLYSIGGSAVWRNVHVTDSSVGFLSEHTRGALLDQCSATGCTTQALKVIRDPSDPAVVAATVTNFAATDCANGVIYNRGAGTADGVGQIELRDLSITRSVTLDGNGYAVGPTGAGLTLNDCPLVEALHTGLTVSGHETGLYVAGADLAVGAATALNVSACGSALMCAGGAVTISNWDVSGNWTALYALPAGRPVTVTDSALSARDYAVYIPDAGDLTVARCAVVTRDGAGFDVATTRTSAYAFVDCTVAAGGDGFLLDVGAGSGSITLERCTVTNAGDDGFSLLAPTVTATDCTVTAAVGDGFQCRGGAGLLTRCIVLDCGGAAAAATGTAALTADNLLGVGATGLYVDGAAASLLARYVTVASAAVAAHATNGGALTVVNGVLSSGSIAARADAGGSVILDYALLDAPTPYDGVAAGANDLLRPPLFEDAAAGDYRPAKGSPMINAGKNLSGVVDDDLRNFVRPSFNGYELGAYESEFPAGGVRILKWREVAQ</sequence>
<dbReference type="OrthoDB" id="281030at2"/>
<feature type="chain" id="PRO_5021771380" evidence="1">
    <location>
        <begin position="29"/>
        <end position="1023"/>
    </location>
</feature>
<dbReference type="InterPro" id="IPR039448">
    <property type="entry name" value="Beta_helix"/>
</dbReference>
<dbReference type="NCBIfam" id="NF041518">
    <property type="entry name" value="choice_anch_Q"/>
    <property type="match status" value="1"/>
</dbReference>
<dbReference type="SMART" id="SM00710">
    <property type="entry name" value="PbH1"/>
    <property type="match status" value="11"/>
</dbReference>
<feature type="domain" description="Right handed beta helix" evidence="2">
    <location>
        <begin position="240"/>
        <end position="354"/>
    </location>
</feature>
<name>A0A517P8W2_9PLAN</name>
<feature type="signal peptide" evidence="1">
    <location>
        <begin position="1"/>
        <end position="28"/>
    </location>
</feature>
<dbReference type="InterPro" id="IPR006626">
    <property type="entry name" value="PbH1"/>
</dbReference>
<dbReference type="EMBL" id="CP036265">
    <property type="protein sequence ID" value="QDT15820.1"/>
    <property type="molecule type" value="Genomic_DNA"/>
</dbReference>
<proteinExistence type="predicted"/>
<dbReference type="SUPFAM" id="SSF51126">
    <property type="entry name" value="Pectin lyase-like"/>
    <property type="match status" value="3"/>
</dbReference>
<dbReference type="Proteomes" id="UP000318741">
    <property type="component" value="Chromosome"/>
</dbReference>
<evidence type="ECO:0000313" key="4">
    <source>
        <dbReference type="Proteomes" id="UP000318741"/>
    </source>
</evidence>
<keyword evidence="1" id="KW-0732">Signal</keyword>
<dbReference type="Gene3D" id="2.160.20.10">
    <property type="entry name" value="Single-stranded right-handed beta-helix, Pectin lyase-like"/>
    <property type="match status" value="3"/>
</dbReference>
<dbReference type="KEGG" id="acaf:CA12_19150"/>
<evidence type="ECO:0000259" key="2">
    <source>
        <dbReference type="Pfam" id="PF13229"/>
    </source>
</evidence>
<keyword evidence="4" id="KW-1185">Reference proteome</keyword>
<reference evidence="3 4" key="1">
    <citation type="submission" date="2019-02" db="EMBL/GenBank/DDBJ databases">
        <title>Deep-cultivation of Planctomycetes and their phenomic and genomic characterization uncovers novel biology.</title>
        <authorList>
            <person name="Wiegand S."/>
            <person name="Jogler M."/>
            <person name="Boedeker C."/>
            <person name="Pinto D."/>
            <person name="Vollmers J."/>
            <person name="Rivas-Marin E."/>
            <person name="Kohn T."/>
            <person name="Peeters S.H."/>
            <person name="Heuer A."/>
            <person name="Rast P."/>
            <person name="Oberbeckmann S."/>
            <person name="Bunk B."/>
            <person name="Jeske O."/>
            <person name="Meyerdierks A."/>
            <person name="Storesund J.E."/>
            <person name="Kallscheuer N."/>
            <person name="Luecker S."/>
            <person name="Lage O.M."/>
            <person name="Pohl T."/>
            <person name="Merkel B.J."/>
            <person name="Hornburger P."/>
            <person name="Mueller R.-W."/>
            <person name="Bruemmer F."/>
            <person name="Labrenz M."/>
            <person name="Spormann A.M."/>
            <person name="Op den Camp H."/>
            <person name="Overmann J."/>
            <person name="Amann R."/>
            <person name="Jetten M.S.M."/>
            <person name="Mascher T."/>
            <person name="Medema M.H."/>
            <person name="Devos D.P."/>
            <person name="Kaster A.-K."/>
            <person name="Ovreas L."/>
            <person name="Rohde M."/>
            <person name="Galperin M.Y."/>
            <person name="Jogler C."/>
        </authorList>
    </citation>
    <scope>NUCLEOTIDE SEQUENCE [LARGE SCALE GENOMIC DNA]</scope>
    <source>
        <strain evidence="3 4">CA12</strain>
    </source>
</reference>
<dbReference type="GO" id="GO:0016829">
    <property type="term" value="F:lyase activity"/>
    <property type="evidence" value="ECO:0007669"/>
    <property type="project" value="UniProtKB-KW"/>
</dbReference>
<dbReference type="InterPro" id="IPR012334">
    <property type="entry name" value="Pectin_lyas_fold"/>
</dbReference>